<protein>
    <submittedName>
        <fullName evidence="1">Uncharacterized protein</fullName>
    </submittedName>
</protein>
<gene>
    <name evidence="1" type="ORF">NSA58_20260</name>
</gene>
<sequence>MNLAQDVVTYTYDKEKSINKLKDSQIRTLDDLYKADITELKSIAKGVIK</sequence>
<keyword evidence="2" id="KW-1185">Reference proteome</keyword>
<proteinExistence type="predicted"/>
<dbReference type="EMBL" id="JANKBY010000548">
    <property type="protein sequence ID" value="MCR1825083.1"/>
    <property type="molecule type" value="Genomic_DNA"/>
</dbReference>
<name>A0A9X2MF76_9FIRM</name>
<comment type="caution">
    <text evidence="1">The sequence shown here is derived from an EMBL/GenBank/DDBJ whole genome shotgun (WGS) entry which is preliminary data.</text>
</comment>
<organism evidence="1 2">
    <name type="scientific">Terrisporobacter muris</name>
    <dbReference type="NCBI Taxonomy" id="2963284"/>
    <lineage>
        <taxon>Bacteria</taxon>
        <taxon>Bacillati</taxon>
        <taxon>Bacillota</taxon>
        <taxon>Clostridia</taxon>
        <taxon>Peptostreptococcales</taxon>
        <taxon>Peptostreptococcaceae</taxon>
        <taxon>Terrisporobacter</taxon>
    </lineage>
</organism>
<dbReference type="AlphaFoldDB" id="A0A9X2MF76"/>
<evidence type="ECO:0000313" key="1">
    <source>
        <dbReference type="EMBL" id="MCR1825083.1"/>
    </source>
</evidence>
<evidence type="ECO:0000313" key="2">
    <source>
        <dbReference type="Proteomes" id="UP001140817"/>
    </source>
</evidence>
<dbReference type="Proteomes" id="UP001140817">
    <property type="component" value="Unassembled WGS sequence"/>
</dbReference>
<accession>A0A9X2MF76</accession>
<reference evidence="1" key="1">
    <citation type="submission" date="2022-07" db="EMBL/GenBank/DDBJ databases">
        <title>Enhanced cultured diversity of the mouse gut microbiota enables custom-made synthetic communities.</title>
        <authorList>
            <person name="Afrizal A."/>
        </authorList>
    </citation>
    <scope>NUCLEOTIDE SEQUENCE</scope>
    <source>
        <strain evidence="1">DSM 29186</strain>
    </source>
</reference>